<feature type="region of interest" description="Disordered" evidence="1">
    <location>
        <begin position="19"/>
        <end position="258"/>
    </location>
</feature>
<keyword evidence="3" id="KW-1185">Reference proteome</keyword>
<accession>T1JSY6</accession>
<organism evidence="2 3">
    <name type="scientific">Tetranychus urticae</name>
    <name type="common">Two-spotted spider mite</name>
    <dbReference type="NCBI Taxonomy" id="32264"/>
    <lineage>
        <taxon>Eukaryota</taxon>
        <taxon>Metazoa</taxon>
        <taxon>Ecdysozoa</taxon>
        <taxon>Arthropoda</taxon>
        <taxon>Chelicerata</taxon>
        <taxon>Arachnida</taxon>
        <taxon>Acari</taxon>
        <taxon>Acariformes</taxon>
        <taxon>Trombidiformes</taxon>
        <taxon>Prostigmata</taxon>
        <taxon>Eleutherengona</taxon>
        <taxon>Raphignathae</taxon>
        <taxon>Tetranychoidea</taxon>
        <taxon>Tetranychidae</taxon>
        <taxon>Tetranychus</taxon>
    </lineage>
</organism>
<feature type="compositionally biased region" description="Polar residues" evidence="1">
    <location>
        <begin position="166"/>
        <end position="182"/>
    </location>
</feature>
<dbReference type="EMBL" id="CAEY01000468">
    <property type="status" value="NOT_ANNOTATED_CDS"/>
    <property type="molecule type" value="Genomic_DNA"/>
</dbReference>
<dbReference type="AlphaFoldDB" id="T1JSY6"/>
<feature type="compositionally biased region" description="Polar residues" evidence="1">
    <location>
        <begin position="137"/>
        <end position="154"/>
    </location>
</feature>
<evidence type="ECO:0000313" key="2">
    <source>
        <dbReference type="EnsemblMetazoa" id="tetur01g12190.1"/>
    </source>
</evidence>
<feature type="compositionally biased region" description="Basic and acidic residues" evidence="1">
    <location>
        <begin position="86"/>
        <end position="100"/>
    </location>
</feature>
<feature type="compositionally biased region" description="Basic and acidic residues" evidence="1">
    <location>
        <begin position="54"/>
        <end position="68"/>
    </location>
</feature>
<dbReference type="HOGENOM" id="CLU_1078973_0_0_1"/>
<feature type="compositionally biased region" description="Basic and acidic residues" evidence="1">
    <location>
        <begin position="108"/>
        <end position="133"/>
    </location>
</feature>
<feature type="compositionally biased region" description="Acidic residues" evidence="1">
    <location>
        <begin position="248"/>
        <end position="258"/>
    </location>
</feature>
<dbReference type="EnsemblMetazoa" id="tetur01g12190.1">
    <property type="protein sequence ID" value="tetur01g12190.1"/>
    <property type="gene ID" value="tetur01g12190"/>
</dbReference>
<feature type="compositionally biased region" description="Basic and acidic residues" evidence="1">
    <location>
        <begin position="187"/>
        <end position="207"/>
    </location>
</feature>
<sequence>MLISTVLIASIECSPFKVEDEFDSDFGTNRDAYDDSRWGRSSMRGRGGGGRRSGGKDLEKSRDNDFREVSIGGEDEASEELAAKNNDFEKDDNGRMKGRGDDDDEEERPFMKEDDGVPDRYIKIKKAAQDDAIARSPGSQQRPRQSIQSDNESASVEGEAGEDGSANVSSDSQNDGSAVGQQSEDDSNPKERQEEYEDDKREARSDDAQIANGDVEGSNNFEDDGSNSAPVEEGREEKSYEGDSQQVEQDEQPAEPEE</sequence>
<reference evidence="3" key="1">
    <citation type="submission" date="2011-08" db="EMBL/GenBank/DDBJ databases">
        <authorList>
            <person name="Rombauts S."/>
        </authorList>
    </citation>
    <scope>NUCLEOTIDE SEQUENCE</scope>
    <source>
        <strain evidence="3">London</strain>
    </source>
</reference>
<proteinExistence type="predicted"/>
<dbReference type="Proteomes" id="UP000015104">
    <property type="component" value="Unassembled WGS sequence"/>
</dbReference>
<name>T1JSY6_TETUR</name>
<feature type="compositionally biased region" description="Basic and acidic residues" evidence="1">
    <location>
        <begin position="232"/>
        <end position="241"/>
    </location>
</feature>
<evidence type="ECO:0000256" key="1">
    <source>
        <dbReference type="SAM" id="MobiDB-lite"/>
    </source>
</evidence>
<protein>
    <submittedName>
        <fullName evidence="2">Uncharacterized protein</fullName>
    </submittedName>
</protein>
<reference evidence="2" key="2">
    <citation type="submission" date="2015-06" db="UniProtKB">
        <authorList>
            <consortium name="EnsemblMetazoa"/>
        </authorList>
    </citation>
    <scope>IDENTIFICATION</scope>
</reference>
<evidence type="ECO:0000313" key="3">
    <source>
        <dbReference type="Proteomes" id="UP000015104"/>
    </source>
</evidence>